<comment type="catalytic activity">
    <reaction evidence="7 8">
        <text>cytidine(34) in tRNA(Ile2) + L-lysine + ATP = lysidine(34) in tRNA(Ile2) + AMP + diphosphate + H(+)</text>
        <dbReference type="Rhea" id="RHEA:43744"/>
        <dbReference type="Rhea" id="RHEA-COMP:10625"/>
        <dbReference type="Rhea" id="RHEA-COMP:10670"/>
        <dbReference type="ChEBI" id="CHEBI:15378"/>
        <dbReference type="ChEBI" id="CHEBI:30616"/>
        <dbReference type="ChEBI" id="CHEBI:32551"/>
        <dbReference type="ChEBI" id="CHEBI:33019"/>
        <dbReference type="ChEBI" id="CHEBI:82748"/>
        <dbReference type="ChEBI" id="CHEBI:83665"/>
        <dbReference type="ChEBI" id="CHEBI:456215"/>
        <dbReference type="EC" id="6.3.4.19"/>
    </reaction>
</comment>
<dbReference type="NCBIfam" id="TIGR02432">
    <property type="entry name" value="lysidine_TilS_N"/>
    <property type="match status" value="1"/>
</dbReference>
<comment type="function">
    <text evidence="8">Ligates lysine onto the cytidine present at position 34 of the AUA codon-specific tRNA(Ile) that contains the anticodon CAU, in an ATP-dependent manner. Cytidine is converted to lysidine, thus changing the amino acid specificity of the tRNA from methionine to isoleucine.</text>
</comment>
<keyword evidence="4 8" id="KW-0819">tRNA processing</keyword>
<dbReference type="CDD" id="cd01992">
    <property type="entry name" value="TilS_N"/>
    <property type="match status" value="1"/>
</dbReference>
<keyword evidence="6 8" id="KW-0067">ATP-binding</keyword>
<evidence type="ECO:0000256" key="4">
    <source>
        <dbReference type="ARBA" id="ARBA00022694"/>
    </source>
</evidence>
<keyword evidence="5 8" id="KW-0547">Nucleotide-binding</keyword>
<dbReference type="PANTHER" id="PTHR43033">
    <property type="entry name" value="TRNA(ILE)-LYSIDINE SYNTHASE-RELATED"/>
    <property type="match status" value="1"/>
</dbReference>
<dbReference type="GO" id="GO:0032267">
    <property type="term" value="F:tRNA(Ile)-lysidine synthase activity"/>
    <property type="evidence" value="ECO:0007669"/>
    <property type="project" value="UniProtKB-EC"/>
</dbReference>
<reference evidence="11" key="1">
    <citation type="journal article" date="2019" name="Int. J. Syst. Evol. Microbiol.">
        <title>The Global Catalogue of Microorganisms (GCM) 10K type strain sequencing project: providing services to taxonomists for standard genome sequencing and annotation.</title>
        <authorList>
            <consortium name="The Broad Institute Genomics Platform"/>
            <consortium name="The Broad Institute Genome Sequencing Center for Infectious Disease"/>
            <person name="Wu L."/>
            <person name="Ma J."/>
        </authorList>
    </citation>
    <scope>NUCLEOTIDE SEQUENCE [LARGE SCALE GENOMIC DNA]</scope>
    <source>
        <strain evidence="11">CGMCC 1.13718</strain>
    </source>
</reference>
<comment type="similarity">
    <text evidence="8">Belongs to the tRNA(Ile)-lysidine synthase family.</text>
</comment>
<organism evidence="10 11">
    <name type="scientific">Pseudofrancisella aestuarii</name>
    <dbReference type="NCBI Taxonomy" id="2670347"/>
    <lineage>
        <taxon>Bacteria</taxon>
        <taxon>Pseudomonadati</taxon>
        <taxon>Pseudomonadota</taxon>
        <taxon>Gammaproteobacteria</taxon>
        <taxon>Thiotrichales</taxon>
        <taxon>Francisellaceae</taxon>
        <taxon>Pseudofrancisella</taxon>
    </lineage>
</organism>
<comment type="subcellular location">
    <subcellularLocation>
        <location evidence="1 8">Cytoplasm</location>
    </subcellularLocation>
</comment>
<comment type="domain">
    <text evidence="8">The N-terminal region contains the highly conserved SGGXDS motif, predicted to be a P-loop motif involved in ATP binding.</text>
</comment>
<evidence type="ECO:0000313" key="10">
    <source>
        <dbReference type="EMBL" id="MFC4891919.1"/>
    </source>
</evidence>
<comment type="caution">
    <text evidence="10">The sequence shown here is derived from an EMBL/GenBank/DDBJ whole genome shotgun (WGS) entry which is preliminary data.</text>
</comment>
<proteinExistence type="inferred from homology"/>
<dbReference type="Pfam" id="PF11734">
    <property type="entry name" value="TilS_C"/>
    <property type="match status" value="1"/>
</dbReference>
<dbReference type="InterPro" id="IPR012796">
    <property type="entry name" value="Lysidine-tRNA-synth_C"/>
</dbReference>
<dbReference type="Proteomes" id="UP001595926">
    <property type="component" value="Unassembled WGS sequence"/>
</dbReference>
<name>A0ABV9T9X1_9GAMM</name>
<dbReference type="SUPFAM" id="SSF52402">
    <property type="entry name" value="Adenine nucleotide alpha hydrolases-like"/>
    <property type="match status" value="1"/>
</dbReference>
<dbReference type="Gene3D" id="3.40.50.620">
    <property type="entry name" value="HUPs"/>
    <property type="match status" value="1"/>
</dbReference>
<dbReference type="InterPro" id="IPR012094">
    <property type="entry name" value="tRNA_Ile_lys_synt"/>
</dbReference>
<dbReference type="SUPFAM" id="SSF56037">
    <property type="entry name" value="PheT/TilS domain"/>
    <property type="match status" value="1"/>
</dbReference>
<evidence type="ECO:0000259" key="9">
    <source>
        <dbReference type="SMART" id="SM00977"/>
    </source>
</evidence>
<dbReference type="InterPro" id="IPR011063">
    <property type="entry name" value="TilS/TtcA_N"/>
</dbReference>
<dbReference type="EC" id="6.3.4.19" evidence="8"/>
<evidence type="ECO:0000313" key="11">
    <source>
        <dbReference type="Proteomes" id="UP001595926"/>
    </source>
</evidence>
<dbReference type="Pfam" id="PF09179">
    <property type="entry name" value="TilS"/>
    <property type="match status" value="1"/>
</dbReference>
<evidence type="ECO:0000256" key="6">
    <source>
        <dbReference type="ARBA" id="ARBA00022840"/>
    </source>
</evidence>
<dbReference type="HAMAP" id="MF_01161">
    <property type="entry name" value="tRNA_Ile_lys_synt"/>
    <property type="match status" value="1"/>
</dbReference>
<dbReference type="NCBIfam" id="TIGR02433">
    <property type="entry name" value="lysidine_TilS_C"/>
    <property type="match status" value="1"/>
</dbReference>
<sequence>MLFSPIIKEISHLKPSHILVGYSGGIDSSVIIEIVSQINNIPVTAIHINHAINHNADSWENHCRTICSNKNIKFISHKLEKAPKGESFEAWASNQRMAFFEKQMSTSDSPLLILGHHLDDQAETFLIQAIRGAGPAGLSSMPRLRKLNHGYVFRPLLDISRKDIEEFAYQNKITWVDDDSNEDIKYQRNFIRHKIIPLLKEISPSINQTLTRSANLCAKNHNTLSKLLKKQLDSILESEQLILEKLINLDTDIQENILHLWFKENTGISLKANQTESIINALNTTALTGWQVSINNYNLCLTYGKLSILKQNNTYPPSSPTKDNVINWLKANNIFDINFSDIIVREKKPSDKCRYIGRNKENKLKILFQELNIPATERDIARVIELNSQIIAVYPFFICH</sequence>
<dbReference type="EMBL" id="JBHSJH010000001">
    <property type="protein sequence ID" value="MFC4891919.1"/>
    <property type="molecule type" value="Genomic_DNA"/>
</dbReference>
<accession>A0ABV9T9X1</accession>
<feature type="binding site" evidence="8">
    <location>
        <begin position="23"/>
        <end position="28"/>
    </location>
    <ligand>
        <name>ATP</name>
        <dbReference type="ChEBI" id="CHEBI:30616"/>
    </ligand>
</feature>
<evidence type="ECO:0000256" key="3">
    <source>
        <dbReference type="ARBA" id="ARBA00022598"/>
    </source>
</evidence>
<keyword evidence="3 8" id="KW-0436">Ligase</keyword>
<dbReference type="SUPFAM" id="SSF82829">
    <property type="entry name" value="MesJ substrate recognition domain-like"/>
    <property type="match status" value="1"/>
</dbReference>
<dbReference type="SMART" id="SM00977">
    <property type="entry name" value="TilS_C"/>
    <property type="match status" value="1"/>
</dbReference>
<evidence type="ECO:0000256" key="1">
    <source>
        <dbReference type="ARBA" id="ARBA00004496"/>
    </source>
</evidence>
<dbReference type="PANTHER" id="PTHR43033:SF1">
    <property type="entry name" value="TRNA(ILE)-LYSIDINE SYNTHASE-RELATED"/>
    <property type="match status" value="1"/>
</dbReference>
<protein>
    <recommendedName>
        <fullName evidence="8">tRNA(Ile)-lysidine synthase</fullName>
        <ecNumber evidence="8">6.3.4.19</ecNumber>
    </recommendedName>
    <alternativeName>
        <fullName evidence="8">tRNA(Ile)-2-lysyl-cytidine synthase</fullName>
    </alternativeName>
    <alternativeName>
        <fullName evidence="8">tRNA(Ile)-lysidine synthetase</fullName>
    </alternativeName>
</protein>
<dbReference type="InterPro" id="IPR015262">
    <property type="entry name" value="tRNA_Ile_lys_synt_subst-bd"/>
</dbReference>
<evidence type="ECO:0000256" key="7">
    <source>
        <dbReference type="ARBA" id="ARBA00048539"/>
    </source>
</evidence>
<dbReference type="Pfam" id="PF01171">
    <property type="entry name" value="ATP_bind_3"/>
    <property type="match status" value="1"/>
</dbReference>
<keyword evidence="2 8" id="KW-0963">Cytoplasm</keyword>
<dbReference type="InterPro" id="IPR012795">
    <property type="entry name" value="tRNA_Ile_lys_synt_N"/>
</dbReference>
<evidence type="ECO:0000256" key="8">
    <source>
        <dbReference type="HAMAP-Rule" id="MF_01161"/>
    </source>
</evidence>
<dbReference type="InterPro" id="IPR014729">
    <property type="entry name" value="Rossmann-like_a/b/a_fold"/>
</dbReference>
<evidence type="ECO:0000256" key="5">
    <source>
        <dbReference type="ARBA" id="ARBA00022741"/>
    </source>
</evidence>
<dbReference type="RefSeq" id="WP_119330358.1">
    <property type="nucleotide sequence ID" value="NZ_JBHSJH010000001.1"/>
</dbReference>
<evidence type="ECO:0000256" key="2">
    <source>
        <dbReference type="ARBA" id="ARBA00022490"/>
    </source>
</evidence>
<feature type="domain" description="Lysidine-tRNA(Ile) synthetase C-terminal" evidence="9">
    <location>
        <begin position="342"/>
        <end position="396"/>
    </location>
</feature>
<keyword evidence="11" id="KW-1185">Reference proteome</keyword>
<gene>
    <name evidence="8 10" type="primary">tilS</name>
    <name evidence="10" type="ORF">ACFPDQ_02520</name>
</gene>